<dbReference type="PROSITE" id="PS00676">
    <property type="entry name" value="SIGMA54_INTERACT_2"/>
    <property type="match status" value="1"/>
</dbReference>
<dbReference type="InterPro" id="IPR025943">
    <property type="entry name" value="Sigma_54_int_dom_ATP-bd_2"/>
</dbReference>
<feature type="domain" description="Response regulatory" evidence="8">
    <location>
        <begin position="7"/>
        <end position="126"/>
    </location>
</feature>
<evidence type="ECO:0000313" key="10">
    <source>
        <dbReference type="Proteomes" id="UP000480178"/>
    </source>
</evidence>
<keyword evidence="4" id="KW-0238">DNA-binding</keyword>
<dbReference type="CDD" id="cd00009">
    <property type="entry name" value="AAA"/>
    <property type="match status" value="1"/>
</dbReference>
<feature type="modified residue" description="4-aspartylphosphate" evidence="6">
    <location>
        <position position="56"/>
    </location>
</feature>
<dbReference type="Pfam" id="PF00072">
    <property type="entry name" value="Response_reg"/>
    <property type="match status" value="1"/>
</dbReference>
<dbReference type="PANTHER" id="PTHR32071">
    <property type="entry name" value="TRANSCRIPTIONAL REGULATORY PROTEIN"/>
    <property type="match status" value="1"/>
</dbReference>
<dbReference type="KEGG" id="rhoz:GXP67_10435"/>
<dbReference type="GO" id="GO:0005524">
    <property type="term" value="F:ATP binding"/>
    <property type="evidence" value="ECO:0007669"/>
    <property type="project" value="UniProtKB-KW"/>
</dbReference>
<dbReference type="InterPro" id="IPR058031">
    <property type="entry name" value="AAA_lid_NorR"/>
</dbReference>
<dbReference type="Gene3D" id="1.10.10.60">
    <property type="entry name" value="Homeodomain-like"/>
    <property type="match status" value="1"/>
</dbReference>
<dbReference type="InterPro" id="IPR009057">
    <property type="entry name" value="Homeodomain-like_sf"/>
</dbReference>
<dbReference type="SUPFAM" id="SSF46689">
    <property type="entry name" value="Homeodomain-like"/>
    <property type="match status" value="1"/>
</dbReference>
<dbReference type="PROSITE" id="PS50045">
    <property type="entry name" value="SIGMA54_INTERACT_4"/>
    <property type="match status" value="1"/>
</dbReference>
<dbReference type="InterPro" id="IPR003593">
    <property type="entry name" value="AAA+_ATPase"/>
</dbReference>
<dbReference type="RefSeq" id="WP_162443077.1">
    <property type="nucleotide sequence ID" value="NZ_CP048222.1"/>
</dbReference>
<evidence type="ECO:0000256" key="4">
    <source>
        <dbReference type="ARBA" id="ARBA00023125"/>
    </source>
</evidence>
<dbReference type="PROSITE" id="PS00688">
    <property type="entry name" value="SIGMA54_INTERACT_3"/>
    <property type="match status" value="1"/>
</dbReference>
<keyword evidence="5" id="KW-0804">Transcription</keyword>
<evidence type="ECO:0000259" key="7">
    <source>
        <dbReference type="PROSITE" id="PS50045"/>
    </source>
</evidence>
<accession>A0A6C0GGZ4</accession>
<proteinExistence type="predicted"/>
<dbReference type="EMBL" id="CP048222">
    <property type="protein sequence ID" value="QHT67033.1"/>
    <property type="molecule type" value="Genomic_DNA"/>
</dbReference>
<dbReference type="SUPFAM" id="SSF52172">
    <property type="entry name" value="CheY-like"/>
    <property type="match status" value="1"/>
</dbReference>
<evidence type="ECO:0000313" key="9">
    <source>
        <dbReference type="EMBL" id="QHT67033.1"/>
    </source>
</evidence>
<dbReference type="InterPro" id="IPR002197">
    <property type="entry name" value="HTH_Fis"/>
</dbReference>
<gene>
    <name evidence="9" type="ORF">GXP67_10435</name>
</gene>
<dbReference type="InterPro" id="IPR027417">
    <property type="entry name" value="P-loop_NTPase"/>
</dbReference>
<dbReference type="SMART" id="SM00448">
    <property type="entry name" value="REC"/>
    <property type="match status" value="1"/>
</dbReference>
<dbReference type="FunFam" id="3.40.50.300:FF:000006">
    <property type="entry name" value="DNA-binding transcriptional regulator NtrC"/>
    <property type="match status" value="1"/>
</dbReference>
<keyword evidence="2" id="KW-0067">ATP-binding</keyword>
<protein>
    <submittedName>
        <fullName evidence="9">Sigma-54-dependent Fis family transcriptional regulator</fullName>
    </submittedName>
</protein>
<keyword evidence="3" id="KW-0805">Transcription regulation</keyword>
<evidence type="ECO:0000256" key="2">
    <source>
        <dbReference type="ARBA" id="ARBA00022840"/>
    </source>
</evidence>
<dbReference type="AlphaFoldDB" id="A0A6C0GGZ4"/>
<dbReference type="GO" id="GO:0000160">
    <property type="term" value="P:phosphorelay signal transduction system"/>
    <property type="evidence" value="ECO:0007669"/>
    <property type="project" value="InterPro"/>
</dbReference>
<keyword evidence="1" id="KW-0547">Nucleotide-binding</keyword>
<organism evidence="9 10">
    <name type="scientific">Rhodocytophaga rosea</name>
    <dbReference type="NCBI Taxonomy" id="2704465"/>
    <lineage>
        <taxon>Bacteria</taxon>
        <taxon>Pseudomonadati</taxon>
        <taxon>Bacteroidota</taxon>
        <taxon>Cytophagia</taxon>
        <taxon>Cytophagales</taxon>
        <taxon>Rhodocytophagaceae</taxon>
        <taxon>Rhodocytophaga</taxon>
    </lineage>
</organism>
<evidence type="ECO:0000256" key="1">
    <source>
        <dbReference type="ARBA" id="ARBA00022741"/>
    </source>
</evidence>
<reference evidence="9 10" key="1">
    <citation type="submission" date="2020-01" db="EMBL/GenBank/DDBJ databases">
        <authorList>
            <person name="Kim M.K."/>
        </authorList>
    </citation>
    <scope>NUCLEOTIDE SEQUENCE [LARGE SCALE GENOMIC DNA]</scope>
    <source>
        <strain evidence="9 10">172606-1</strain>
    </source>
</reference>
<dbReference type="SUPFAM" id="SSF52540">
    <property type="entry name" value="P-loop containing nucleoside triphosphate hydrolases"/>
    <property type="match status" value="1"/>
</dbReference>
<dbReference type="InterPro" id="IPR002078">
    <property type="entry name" value="Sigma_54_int"/>
</dbReference>
<dbReference type="Gene3D" id="3.40.50.300">
    <property type="entry name" value="P-loop containing nucleotide triphosphate hydrolases"/>
    <property type="match status" value="1"/>
</dbReference>
<dbReference type="InterPro" id="IPR025944">
    <property type="entry name" value="Sigma_54_int_dom_CS"/>
</dbReference>
<dbReference type="InterPro" id="IPR011006">
    <property type="entry name" value="CheY-like_superfamily"/>
</dbReference>
<evidence type="ECO:0000259" key="8">
    <source>
        <dbReference type="PROSITE" id="PS50110"/>
    </source>
</evidence>
<dbReference type="Pfam" id="PF02954">
    <property type="entry name" value="HTH_8"/>
    <property type="match status" value="1"/>
</dbReference>
<dbReference type="GO" id="GO:0006355">
    <property type="term" value="P:regulation of DNA-templated transcription"/>
    <property type="evidence" value="ECO:0007669"/>
    <property type="project" value="InterPro"/>
</dbReference>
<dbReference type="Gene3D" id="1.10.8.60">
    <property type="match status" value="1"/>
</dbReference>
<dbReference type="PROSITE" id="PS50110">
    <property type="entry name" value="RESPONSE_REGULATORY"/>
    <property type="match status" value="1"/>
</dbReference>
<dbReference type="Pfam" id="PF25601">
    <property type="entry name" value="AAA_lid_14"/>
    <property type="match status" value="1"/>
</dbReference>
<keyword evidence="10" id="KW-1185">Reference proteome</keyword>
<dbReference type="PANTHER" id="PTHR32071:SF113">
    <property type="entry name" value="ALGINATE BIOSYNTHESIS TRANSCRIPTIONAL REGULATORY PROTEIN ALGB"/>
    <property type="match status" value="1"/>
</dbReference>
<sequence>MTLLPGKILIIDDDTDVLLTARMILKRQFSLVHTESDPARIYELLQKDSYDVIVLDMNFTTGQTSGKEGLHWLKEILHLDPGTHVMMNTAYGDIDLAVSAVRQGAIDFLVKPWEKEKLVSSVLTVYQLSQSKKEVRQLRSKQKVLAQDANSHYPELITSSIVMQQVLSSIEKVAITDANVLILGENGTGKELVARAIHRKSGRAEADFIKVDVGAIAPTLFESELFGHVRGAFTDAKEERAGRFEIASGGTLFLDEIGNLPLALQAKLLTVLQNRQISRLGSNKLIPIDIRLVCAANQPLYAMVAENTFRQDLLYRINTVEIKLPPLRERTEDIPVLADHFLNIYTKKYRKYGMTIHKEAIKQFRQYPWPGNIRELQHAIERAVIMSDSVELKSSDFLLHQPAKKAEQKMENYNLEAMEKAAIQQAIKKYKGNLTLAAKELGFGRSTLYRKMEKYGL</sequence>
<evidence type="ECO:0000256" key="3">
    <source>
        <dbReference type="ARBA" id="ARBA00023015"/>
    </source>
</evidence>
<dbReference type="PRINTS" id="PR01590">
    <property type="entry name" value="HTHFIS"/>
</dbReference>
<dbReference type="InterPro" id="IPR001789">
    <property type="entry name" value="Sig_transdc_resp-reg_receiver"/>
</dbReference>
<dbReference type="SMART" id="SM00382">
    <property type="entry name" value="AAA"/>
    <property type="match status" value="1"/>
</dbReference>
<evidence type="ECO:0000256" key="6">
    <source>
        <dbReference type="PROSITE-ProRule" id="PRU00169"/>
    </source>
</evidence>
<dbReference type="Pfam" id="PF00158">
    <property type="entry name" value="Sigma54_activat"/>
    <property type="match status" value="1"/>
</dbReference>
<dbReference type="Proteomes" id="UP000480178">
    <property type="component" value="Chromosome"/>
</dbReference>
<evidence type="ECO:0000256" key="5">
    <source>
        <dbReference type="ARBA" id="ARBA00023163"/>
    </source>
</evidence>
<dbReference type="Gene3D" id="3.40.50.2300">
    <property type="match status" value="1"/>
</dbReference>
<keyword evidence="6" id="KW-0597">Phosphoprotein</keyword>
<dbReference type="GO" id="GO:0043565">
    <property type="term" value="F:sequence-specific DNA binding"/>
    <property type="evidence" value="ECO:0007669"/>
    <property type="project" value="InterPro"/>
</dbReference>
<name>A0A6C0GGZ4_9BACT</name>
<feature type="domain" description="Sigma-54 factor interaction" evidence="7">
    <location>
        <begin position="156"/>
        <end position="385"/>
    </location>
</feature>